<dbReference type="InterPro" id="IPR018062">
    <property type="entry name" value="HTH_AraC-typ_CS"/>
</dbReference>
<dbReference type="Gene3D" id="1.10.10.60">
    <property type="entry name" value="Homeodomain-like"/>
    <property type="match status" value="1"/>
</dbReference>
<dbReference type="SMART" id="SM00342">
    <property type="entry name" value="HTH_ARAC"/>
    <property type="match status" value="1"/>
</dbReference>
<dbReference type="InterPro" id="IPR020449">
    <property type="entry name" value="Tscrpt_reg_AraC-type_HTH"/>
</dbReference>
<keyword evidence="7" id="KW-1185">Reference proteome</keyword>
<dbReference type="PRINTS" id="PR00032">
    <property type="entry name" value="HTHARAC"/>
</dbReference>
<reference evidence="6 7" key="1">
    <citation type="journal article" date="2018" name="Elife">
        <title>Discovery and characterization of a prevalent human gut bacterial enzyme sufficient for the inactivation of a family of plant toxins.</title>
        <authorList>
            <person name="Koppel N."/>
            <person name="Bisanz J.E."/>
            <person name="Pandelia M.E."/>
            <person name="Turnbaugh P.J."/>
            <person name="Balskus E.P."/>
        </authorList>
    </citation>
    <scope>NUCLEOTIDE SEQUENCE [LARGE SCALE GENOMIC DNA]</scope>
    <source>
        <strain evidence="6 7">3C</strain>
    </source>
</reference>
<dbReference type="InterPro" id="IPR018060">
    <property type="entry name" value="HTH_AraC"/>
</dbReference>
<dbReference type="InterPro" id="IPR050204">
    <property type="entry name" value="AraC_XylS_family_regulators"/>
</dbReference>
<name>A0A369LUL6_9ACTN</name>
<accession>A0A369LUL6</accession>
<dbReference type="Pfam" id="PF12833">
    <property type="entry name" value="HTH_18"/>
    <property type="match status" value="1"/>
</dbReference>
<keyword evidence="3" id="KW-0804">Transcription</keyword>
<dbReference type="GO" id="GO:0043565">
    <property type="term" value="F:sequence-specific DNA binding"/>
    <property type="evidence" value="ECO:0007669"/>
    <property type="project" value="InterPro"/>
</dbReference>
<dbReference type="SUPFAM" id="SSF46689">
    <property type="entry name" value="Homeodomain-like"/>
    <property type="match status" value="2"/>
</dbReference>
<evidence type="ECO:0000313" key="6">
    <source>
        <dbReference type="EMBL" id="RDB61865.1"/>
    </source>
</evidence>
<dbReference type="PANTHER" id="PTHR46796:SF6">
    <property type="entry name" value="ARAC SUBFAMILY"/>
    <property type="match status" value="1"/>
</dbReference>
<keyword evidence="1" id="KW-0805">Transcription regulation</keyword>
<dbReference type="GO" id="GO:0003700">
    <property type="term" value="F:DNA-binding transcription factor activity"/>
    <property type="evidence" value="ECO:0007669"/>
    <property type="project" value="InterPro"/>
</dbReference>
<feature type="compositionally biased region" description="Basic and acidic residues" evidence="4">
    <location>
        <begin position="1"/>
        <end position="10"/>
    </location>
</feature>
<dbReference type="AlphaFoldDB" id="A0A369LUL6"/>
<dbReference type="Proteomes" id="UP000254000">
    <property type="component" value="Unassembled WGS sequence"/>
</dbReference>
<evidence type="ECO:0000313" key="7">
    <source>
        <dbReference type="Proteomes" id="UP000254000"/>
    </source>
</evidence>
<feature type="domain" description="HTH araC/xylS-type" evidence="5">
    <location>
        <begin position="245"/>
        <end position="343"/>
    </location>
</feature>
<dbReference type="PROSITE" id="PS00041">
    <property type="entry name" value="HTH_ARAC_FAMILY_1"/>
    <property type="match status" value="1"/>
</dbReference>
<dbReference type="EMBL" id="PPTS01000011">
    <property type="protein sequence ID" value="RDB61865.1"/>
    <property type="molecule type" value="Genomic_DNA"/>
</dbReference>
<evidence type="ECO:0000256" key="4">
    <source>
        <dbReference type="SAM" id="MobiDB-lite"/>
    </source>
</evidence>
<feature type="region of interest" description="Disordered" evidence="4">
    <location>
        <begin position="1"/>
        <end position="22"/>
    </location>
</feature>
<sequence length="347" mass="38007">MRNVRSETMSDNRGQAGRKAATDSKCGIESIFLPQISDMHGIEEEGGGGRECGRAWTVDPAYGRGSYWCLAIDDTAAIAVFDLLFSEAVSFGAVVPNFFCFGSYGRSMIPYFTPLLGIEDGWETGTLLGYAWRAGMCREVVPPGERLTVASISLLPEGATRMARAIGADPVLLTAAIARLDGAHRVPELSRLFDEVKAAKPSRTVAEAYYRCKVMEACALVVSWHEKSERGGAPQMRAVDRTSFNLACAFAREHLEDPIELEDLCRVACTSPSKLASLFRDAEGTTPMGWVRDRRMERACELLAGTDEPIAAVSASVGFSRQGSFSEAFKERFGVTPNRYRMLNQNR</sequence>
<keyword evidence="2" id="KW-0238">DNA-binding</keyword>
<dbReference type="PROSITE" id="PS01124">
    <property type="entry name" value="HTH_ARAC_FAMILY_2"/>
    <property type="match status" value="1"/>
</dbReference>
<evidence type="ECO:0000256" key="2">
    <source>
        <dbReference type="ARBA" id="ARBA00023125"/>
    </source>
</evidence>
<gene>
    <name evidence="6" type="ORF">C1877_14205</name>
</gene>
<evidence type="ECO:0000256" key="3">
    <source>
        <dbReference type="ARBA" id="ARBA00023163"/>
    </source>
</evidence>
<organism evidence="6 7">
    <name type="scientific">Gordonibacter pamelaeae</name>
    <dbReference type="NCBI Taxonomy" id="471189"/>
    <lineage>
        <taxon>Bacteria</taxon>
        <taxon>Bacillati</taxon>
        <taxon>Actinomycetota</taxon>
        <taxon>Coriobacteriia</taxon>
        <taxon>Eggerthellales</taxon>
        <taxon>Eggerthellaceae</taxon>
        <taxon>Gordonibacter</taxon>
    </lineage>
</organism>
<evidence type="ECO:0000256" key="1">
    <source>
        <dbReference type="ARBA" id="ARBA00023015"/>
    </source>
</evidence>
<protein>
    <submittedName>
        <fullName evidence="6">AraC family transcriptional regulator</fullName>
    </submittedName>
</protein>
<comment type="caution">
    <text evidence="6">The sequence shown here is derived from an EMBL/GenBank/DDBJ whole genome shotgun (WGS) entry which is preliminary data.</text>
</comment>
<evidence type="ECO:0000259" key="5">
    <source>
        <dbReference type="PROSITE" id="PS01124"/>
    </source>
</evidence>
<dbReference type="PANTHER" id="PTHR46796">
    <property type="entry name" value="HTH-TYPE TRANSCRIPTIONAL ACTIVATOR RHAS-RELATED"/>
    <property type="match status" value="1"/>
</dbReference>
<proteinExistence type="predicted"/>
<dbReference type="InterPro" id="IPR009057">
    <property type="entry name" value="Homeodomain-like_sf"/>
</dbReference>